<feature type="compositionally biased region" description="Basic and acidic residues" evidence="3">
    <location>
        <begin position="1888"/>
        <end position="1904"/>
    </location>
</feature>
<evidence type="ECO:0000259" key="5">
    <source>
        <dbReference type="Pfam" id="PF16687"/>
    </source>
</evidence>
<feature type="domain" description="ELYS-like" evidence="4">
    <location>
        <begin position="750"/>
        <end position="976"/>
    </location>
</feature>
<dbReference type="PANTHER" id="PTHR21583">
    <property type="entry name" value="ELYS PROTEIN"/>
    <property type="match status" value="1"/>
</dbReference>
<evidence type="ECO:0000256" key="3">
    <source>
        <dbReference type="SAM" id="MobiDB-lite"/>
    </source>
</evidence>
<feature type="region of interest" description="Disordered" evidence="3">
    <location>
        <begin position="2041"/>
        <end position="2199"/>
    </location>
</feature>
<keyword evidence="7" id="KW-1185">Reference proteome</keyword>
<feature type="compositionally biased region" description="Basic and acidic residues" evidence="3">
    <location>
        <begin position="1759"/>
        <end position="1777"/>
    </location>
</feature>
<feature type="region of interest" description="Disordered" evidence="3">
    <location>
        <begin position="1556"/>
        <end position="1641"/>
    </location>
</feature>
<feature type="compositionally biased region" description="Basic and acidic residues" evidence="3">
    <location>
        <begin position="2422"/>
        <end position="2432"/>
    </location>
</feature>
<dbReference type="Proteomes" id="UP001153737">
    <property type="component" value="Chromosome 7"/>
</dbReference>
<feature type="compositionally biased region" description="Polar residues" evidence="3">
    <location>
        <begin position="1987"/>
        <end position="1999"/>
    </location>
</feature>
<feature type="compositionally biased region" description="Polar residues" evidence="3">
    <location>
        <begin position="2068"/>
        <end position="2080"/>
    </location>
</feature>
<feature type="compositionally biased region" description="Low complexity" evidence="3">
    <location>
        <begin position="2441"/>
        <end position="2455"/>
    </location>
</feature>
<feature type="region of interest" description="Disordered" evidence="3">
    <location>
        <begin position="1137"/>
        <end position="1164"/>
    </location>
</feature>
<feature type="compositionally biased region" description="Acidic residues" evidence="3">
    <location>
        <begin position="1869"/>
        <end position="1881"/>
    </location>
</feature>
<feature type="region of interest" description="Disordered" evidence="3">
    <location>
        <begin position="1485"/>
        <end position="1506"/>
    </location>
</feature>
<feature type="compositionally biased region" description="Polar residues" evidence="3">
    <location>
        <begin position="1154"/>
        <end position="1164"/>
    </location>
</feature>
<reference evidence="6" key="1">
    <citation type="submission" date="2022-01" db="EMBL/GenBank/DDBJ databases">
        <authorList>
            <person name="King R."/>
        </authorList>
    </citation>
    <scope>NUCLEOTIDE SEQUENCE</scope>
</reference>
<evidence type="ECO:0008006" key="8">
    <source>
        <dbReference type="Google" id="ProtNLM"/>
    </source>
</evidence>
<feature type="compositionally biased region" description="Polar residues" evidence="3">
    <location>
        <begin position="2128"/>
        <end position="2143"/>
    </location>
</feature>
<dbReference type="EMBL" id="OU896713">
    <property type="protein sequence ID" value="CAG9823287.1"/>
    <property type="molecule type" value="Genomic_DNA"/>
</dbReference>
<evidence type="ECO:0000256" key="1">
    <source>
        <dbReference type="ARBA" id="ARBA00004123"/>
    </source>
</evidence>
<dbReference type="PANTHER" id="PTHR21583:SF8">
    <property type="entry name" value="PROTEIN ELYS"/>
    <property type="match status" value="1"/>
</dbReference>
<evidence type="ECO:0000313" key="7">
    <source>
        <dbReference type="Proteomes" id="UP001153737"/>
    </source>
</evidence>
<feature type="compositionally biased region" description="Basic and acidic residues" evidence="3">
    <location>
        <begin position="2054"/>
        <end position="2064"/>
    </location>
</feature>
<feature type="compositionally biased region" description="Basic and acidic residues" evidence="3">
    <location>
        <begin position="1972"/>
        <end position="1982"/>
    </location>
</feature>
<feature type="compositionally biased region" description="Polar residues" evidence="3">
    <location>
        <begin position="1299"/>
        <end position="1326"/>
    </location>
</feature>
<reference evidence="6" key="2">
    <citation type="submission" date="2022-10" db="EMBL/GenBank/DDBJ databases">
        <authorList>
            <consortium name="ENA_rothamsted_submissions"/>
            <consortium name="culmorum"/>
            <person name="King R."/>
        </authorList>
    </citation>
    <scope>NUCLEOTIDE SEQUENCE</scope>
</reference>
<comment type="subcellular location">
    <subcellularLocation>
        <location evidence="1">Nucleus</location>
    </subcellularLocation>
</comment>
<feature type="compositionally biased region" description="Basic and acidic residues" evidence="3">
    <location>
        <begin position="1930"/>
        <end position="1946"/>
    </location>
</feature>
<feature type="compositionally biased region" description="Basic and acidic residues" evidence="3">
    <location>
        <begin position="1610"/>
        <end position="1641"/>
    </location>
</feature>
<feature type="compositionally biased region" description="Polar residues" evidence="3">
    <location>
        <begin position="1379"/>
        <end position="1417"/>
    </location>
</feature>
<feature type="compositionally biased region" description="Low complexity" evidence="3">
    <location>
        <begin position="2341"/>
        <end position="2350"/>
    </location>
</feature>
<gene>
    <name evidence="6" type="ORF">PHAECO_LOCUS11426</name>
</gene>
<feature type="compositionally biased region" description="Polar residues" evidence="3">
    <location>
        <begin position="1833"/>
        <end position="1850"/>
    </location>
</feature>
<dbReference type="OrthoDB" id="6513151at2759"/>
<feature type="compositionally biased region" description="Acidic residues" evidence="3">
    <location>
        <begin position="1565"/>
        <end position="1593"/>
    </location>
</feature>
<feature type="region of interest" description="Disordered" evidence="3">
    <location>
        <begin position="2211"/>
        <end position="2307"/>
    </location>
</feature>
<feature type="region of interest" description="Disordered" evidence="3">
    <location>
        <begin position="2323"/>
        <end position="2471"/>
    </location>
</feature>
<feature type="compositionally biased region" description="Polar residues" evidence="3">
    <location>
        <begin position="2276"/>
        <end position="2289"/>
    </location>
</feature>
<dbReference type="Pfam" id="PF13934">
    <property type="entry name" value="ELYS"/>
    <property type="match status" value="1"/>
</dbReference>
<dbReference type="InterPro" id="IPR032040">
    <property type="entry name" value="ELYS-bb"/>
</dbReference>
<dbReference type="InterPro" id="IPR052620">
    <property type="entry name" value="ELYS/MEL-28_NucAsmblyFactor"/>
</dbReference>
<proteinExistence type="predicted"/>
<feature type="compositionally biased region" description="Acidic residues" evidence="3">
    <location>
        <begin position="2296"/>
        <end position="2305"/>
    </location>
</feature>
<dbReference type="InterPro" id="IPR025151">
    <property type="entry name" value="ELYS_dom"/>
</dbReference>
<sequence>MSLSINKVQQFRQPPLQYIRQNENQPNHAAGTQLLGGIFQDSRHVWHAKGASLEVRDTRTGCKVGAWMFGSILKDSNTKIVCVEEISRPYGRLSLLAVGLDCTISGGIICFFDVFSSKVVRAIQINEKISALHIIDPGIEDLNLPGPLRNFDGILSIGTKGGHVFLIDICRQICEESLHSPIKHDELNPCQLVLLTSKNITRIEQYKEKSVRDSNHLAIHLNAVLDSQTEHFTLKGPEGDDRIHVNREEVLTSGLYYCPQLTSLLVGYNFGAFQLWNLTTLQLAYTSPVCDEHLPVGRFALQEPADDPRAFCYIWVSYGNTELYQSGLPLAAMYSVCYESKEYHEGYGYLYQDFRYCVVRFQVELGPMDEHRHSGAPKGGFCLDLQPITKLPPSKDPNCPATSGDTLALCLITWSVWHSRSETHTCALLFDLNQWYKEQMPSVANWKDCANYMLRLSPGELTSAGSKPGPVLALSVDQQTLRQFMGVQRLEEHFHPTALSFDLWMLKENEVISVHNEGVQHLLLSQIEATGPLCLLKPSNIARQVVTIGLQPLFVEDFSSSCLDAQREVILNVGLEHQLVSWLCKCASEWANGSFASAGCSLEALLSWAFQRAVTLKSNCDRYCAPLFDYSQVQLDGNTANLLNCCIRQINNLCTLYSYVLTKLGNFLVYPEAVGEQHRSLQMVSVYFEVLQWLVNIGLLPECPPSTYPRQDNSDRISAPYPVRDLVKFYDEKRAQLRSSETFFDDESLLFIDNLVERKCGGPKLQKQWQEDGGTGLYPPPSLQSLIRAYLIEGAGISHKHSLVIYLFLDLAMALDQNEYSAVITYLIKFPAVFKVSTSSIKITQAFWQLDHGDFTTALEHLLDPFVLGEDLQDWHHSVIMRSLCVQKQYNFALLYLQTLRPPMTREKDVMTAISLFVANKMLDEAFYFMKQHHNNNAERLLAHLFNECRKNDTLHDLLYKNLSSAEEKSFIGFLKGSANPASDELQVFYYLLRSRFLEAFDFHAGMGRGKPDRQGLIGQSNVSRADQVVRIFKSLLPDVSRKLVDYVRKEKGNLWREVQKPTPLSVFVHNTEEQIRYKSTLIRAALTKAKQTDGYDISKRYSEVITEDTPFLRTPKACKSITRLATPVITPKVIELGEEDGPSPAKKLKLSPRTPTYSPHSKLNTSVHSMMLTPIVKRKTSVQKADLFEMHTPQSILKGKNLARYTAESSVNEVTIGEDHDEIARSEFSPKKTGLQPRRSLSRTPRPHVQFDIATRASSSFSDQSSRMMETTSLEDQILQGSSVEDQILQRSSLSSRDISAMVSTKDNTNSTSEETFYSPDNSVSEEVPQEKEEEMAQVVEDKRDLELKGDEVNGEPVIQSPRARRSYKRSYKEMSPVRSSPRLSKQQDQVSLNKSSSTEPSQSEIPSISDESVQSPRLLHKVKGRKSLSRQVLEHNAFSKIQTPVRASSEISITKTEKTVLVEKTPSTSKITTVESTLDISDVTNLSNPQSPISQKSHNVTSNISRKSILESDVSFDSDTTIGSDIFPQEQPKRDIPEIPEWLNEYVASLQARKNKIEQPPPNEEDIESPVDIEEPPVDIEEPPVDIEESPVEIKKQLEQELDPTEAPPREEGRVIEVEGNEQKLDNDAERPIDKEKSREVISMEIYDDLSCGSEASYPEEKKEDHSHFDELELNVFQLATPNQTQNIDSESSFFNVPDADVALIVDSPDKEDQAIVILSSEEDTHSYQSSYEEDINVSFERNIQEEDCSTDQSTDNDERHEDIEHPENGIREDLACSSSSTEKWGSEDREAIAENQEADWSVGEDQRVIFEQNEPADGEENDSSSSSTTEKWNFSDQEVNENSNAESLTEEEPVREVEPQTGITTEVEELQQDFEMEDAAVPVATEHEPSEVGEPKQTKEVEENDTGETNEEAKSAAPEDQISVVEEATHVPGEDDEESKNPNEEIAASLLASKDQTMEVEQAEGVDDNETHSDIKEFNETNEEAQSTVSLIENSDNNVEVMEIEKTADENVEAEGIETQLKPMSVILHNNLREHSIGKEELSTNTTLASDDSKLDRDGNRKRNQSTNTTINETDSSGPKPDRRDLKSSKDSSSDTTVEGDSAAHQILVTAQVHTEPPIRRVTRRSSLLMTQGEGDTTPSIFDDTLVEPGSMDVSSSDDLIGADPRTPTRMSTRTRRSSHGSGVIDCQSSTSKETVVEPKVAALLRKTRSSSVDDVKTYSRKRSLQRSNSVDEKPPATNPVKTPKGKGRARSVVHMPAISEEGNGGDRGNKATYATSRRLTRSQASMVRDVEEGIDLGDGEESDKTIKLDYIDPIVLLDKESYQGEQDPEEKKIYEGSSPSNSTVSSFTRPARRKSRSVSVASDISLPLSPTKSVTPEKITTRKYGSGVNRRVRKQSETSSVVSEKAEPATPSKRTRKKAEVTDVEVPKPRTTRSRGNSVSSAKSDSSNSPRKSSRSRRVISAKSDLPEITEEKSIDFNQVSCVFLGKCSTQSEKTNTEAKVTLNNF</sequence>
<feature type="compositionally biased region" description="Basic and acidic residues" evidence="3">
    <location>
        <begin position="1341"/>
        <end position="1353"/>
    </location>
</feature>
<dbReference type="GO" id="GO:0005634">
    <property type="term" value="C:nucleus"/>
    <property type="evidence" value="ECO:0007669"/>
    <property type="project" value="UniProtKB-SubCell"/>
</dbReference>
<accession>A0A9N9SKA7</accession>
<dbReference type="Pfam" id="PF16687">
    <property type="entry name" value="ELYS-bb"/>
    <property type="match status" value="1"/>
</dbReference>
<keyword evidence="2" id="KW-0539">Nucleus</keyword>
<feature type="domain" description="ELYS beta-propeller" evidence="5">
    <location>
        <begin position="44"/>
        <end position="510"/>
    </location>
</feature>
<name>A0A9N9SKA7_PHACE</name>
<feature type="region of interest" description="Disordered" evidence="3">
    <location>
        <begin position="1218"/>
        <end position="1274"/>
    </location>
</feature>
<feature type="region of interest" description="Disordered" evidence="3">
    <location>
        <begin position="1299"/>
        <end position="1428"/>
    </location>
</feature>
<feature type="compositionally biased region" description="Basic and acidic residues" evidence="3">
    <location>
        <begin position="2083"/>
        <end position="2096"/>
    </location>
</feature>
<evidence type="ECO:0000259" key="4">
    <source>
        <dbReference type="Pfam" id="PF13934"/>
    </source>
</evidence>
<evidence type="ECO:0000313" key="6">
    <source>
        <dbReference type="EMBL" id="CAG9823287.1"/>
    </source>
</evidence>
<feature type="region of interest" description="Disordered" evidence="3">
    <location>
        <begin position="1722"/>
        <end position="1999"/>
    </location>
</feature>
<evidence type="ECO:0000256" key="2">
    <source>
        <dbReference type="ARBA" id="ARBA00023242"/>
    </source>
</evidence>
<organism evidence="6 7">
    <name type="scientific">Phaedon cochleariae</name>
    <name type="common">Mustard beetle</name>
    <dbReference type="NCBI Taxonomy" id="80249"/>
    <lineage>
        <taxon>Eukaryota</taxon>
        <taxon>Metazoa</taxon>
        <taxon>Ecdysozoa</taxon>
        <taxon>Arthropoda</taxon>
        <taxon>Hexapoda</taxon>
        <taxon>Insecta</taxon>
        <taxon>Pterygota</taxon>
        <taxon>Neoptera</taxon>
        <taxon>Endopterygota</taxon>
        <taxon>Coleoptera</taxon>
        <taxon>Polyphaga</taxon>
        <taxon>Cucujiformia</taxon>
        <taxon>Chrysomeloidea</taxon>
        <taxon>Chrysomelidae</taxon>
        <taxon>Chrysomelinae</taxon>
        <taxon>Chrysomelini</taxon>
        <taxon>Phaedon</taxon>
    </lineage>
</organism>
<protein>
    <recommendedName>
        <fullName evidence="8">Protein ELYS</fullName>
    </recommendedName>
</protein>